<dbReference type="SUPFAM" id="SSF47384">
    <property type="entry name" value="Homodimeric domain of signal transducing histidine kinase"/>
    <property type="match status" value="1"/>
</dbReference>
<dbReference type="InterPro" id="IPR029016">
    <property type="entry name" value="GAF-like_dom_sf"/>
</dbReference>
<dbReference type="InterPro" id="IPR003661">
    <property type="entry name" value="HisK_dim/P_dom"/>
</dbReference>
<dbReference type="SUPFAM" id="SSF55781">
    <property type="entry name" value="GAF domain-like"/>
    <property type="match status" value="1"/>
</dbReference>
<dbReference type="InterPro" id="IPR005467">
    <property type="entry name" value="His_kinase_dom"/>
</dbReference>
<dbReference type="CDD" id="cd00082">
    <property type="entry name" value="HisKA"/>
    <property type="match status" value="1"/>
</dbReference>
<dbReference type="InterPro" id="IPR036097">
    <property type="entry name" value="HisK_dim/P_sf"/>
</dbReference>
<feature type="coiled-coil region" evidence="7">
    <location>
        <begin position="315"/>
        <end position="342"/>
    </location>
</feature>
<dbReference type="Gene3D" id="3.30.565.10">
    <property type="entry name" value="Histidine kinase-like ATPase, C-terminal domain"/>
    <property type="match status" value="1"/>
</dbReference>
<keyword evidence="7" id="KW-0175">Coiled coil</keyword>
<dbReference type="InterPro" id="IPR036890">
    <property type="entry name" value="HATPase_C_sf"/>
</dbReference>
<keyword evidence="3" id="KW-0597">Phosphoprotein</keyword>
<keyword evidence="6" id="KW-0902">Two-component regulatory system</keyword>
<evidence type="ECO:0000256" key="2">
    <source>
        <dbReference type="ARBA" id="ARBA00012438"/>
    </source>
</evidence>
<dbReference type="InterPro" id="IPR003018">
    <property type="entry name" value="GAF"/>
</dbReference>
<dbReference type="Gene3D" id="1.10.287.130">
    <property type="match status" value="1"/>
</dbReference>
<keyword evidence="11" id="KW-1185">Reference proteome</keyword>
<dbReference type="SMART" id="SM00388">
    <property type="entry name" value="HisKA"/>
    <property type="match status" value="1"/>
</dbReference>
<dbReference type="CDD" id="cd16922">
    <property type="entry name" value="HATPase_EvgS-ArcB-TorS-like"/>
    <property type="match status" value="1"/>
</dbReference>
<dbReference type="PANTHER" id="PTHR43711:SF26">
    <property type="entry name" value="SENSOR HISTIDINE KINASE RCSC"/>
    <property type="match status" value="1"/>
</dbReference>
<dbReference type="InterPro" id="IPR004358">
    <property type="entry name" value="Sig_transdc_His_kin-like_C"/>
</dbReference>
<sequence length="580" mass="64100">MNASSHASISTLNDTSLSNSSERVQAKPSILLGLGAELSFIHNTSGEYLAFNWTQAERYDLAPENLVGELMENTLYPIPIDPYLDRVRQVLENQLPERFSYPFRYGEYYLLFDLVVTPVLTSPLKANQVLVLGRLLSSAVGSQSFASSPYVLQQGENKTTDHYQTLLTRVTRKIRRTLDLETIWKQTVEGLGIALNLESCAIAQKCLETENLKIVAHYSHQGSGSQVGSLISLDENAPLMGALSSLEPLAWVEEEGKESSESRLAVATCYQDQPNGLLMLSPPVRSDEAEPYLWSPEEIELVRELADQVGTAIAHATLYQELELAREQAEEASRLKSEFLANTSHELRTPLNGIIGFLKLILDGMADDPEEQLEWVQEAHKSALHLLNLINDVLDLARIEAGKMQIELSPVNLDELLTNLENFTRPQAESKGLSYEVSRTLTRDEVMITGNYQRLLQVMLNLVGNAIKFTHEGGITITAEAIAKKFHVGDRDYPGFVKVSVADTGIGVPLEKQEQLFQNFSQIDGSRTRQYGGTGLGLAISQRLIEAMGGEVNFFSMGEGLGSTVTFTAPLGQLPVIVKE</sequence>
<dbReference type="PRINTS" id="PR00344">
    <property type="entry name" value="BCTRLSENSOR"/>
</dbReference>
<dbReference type="Pfam" id="PF02518">
    <property type="entry name" value="HATPase_c"/>
    <property type="match status" value="1"/>
</dbReference>
<dbReference type="Gene3D" id="3.30.450.40">
    <property type="match status" value="1"/>
</dbReference>
<keyword evidence="10" id="KW-0067">ATP-binding</keyword>
<dbReference type="PROSITE" id="PS50109">
    <property type="entry name" value="HIS_KIN"/>
    <property type="match status" value="1"/>
</dbReference>
<reference evidence="10 11" key="1">
    <citation type="submission" date="2023-01" db="EMBL/GenBank/DDBJ databases">
        <title>Novel diversity within Roseofilum (Cyanobacteria; Desertifilaceae) from marine benthic mats with descriptions of four novel species.</title>
        <authorList>
            <person name="Wang Y."/>
            <person name="Berthold D.E."/>
            <person name="Hu J."/>
            <person name="Lefler F.W."/>
            <person name="Laughinghouse H.D. IV."/>
        </authorList>
    </citation>
    <scope>NUCLEOTIDE SEQUENCE [LARGE SCALE GENOMIC DNA]</scope>
    <source>
        <strain evidence="10 11">BLCC-M154</strain>
    </source>
</reference>
<evidence type="ECO:0000256" key="8">
    <source>
        <dbReference type="SAM" id="MobiDB-lite"/>
    </source>
</evidence>
<evidence type="ECO:0000313" key="11">
    <source>
        <dbReference type="Proteomes" id="UP001235303"/>
    </source>
</evidence>
<dbReference type="InterPro" id="IPR050736">
    <property type="entry name" value="Sensor_HK_Regulatory"/>
</dbReference>
<dbReference type="SUPFAM" id="SSF55874">
    <property type="entry name" value="ATPase domain of HSP90 chaperone/DNA topoisomerase II/histidine kinase"/>
    <property type="match status" value="1"/>
</dbReference>
<dbReference type="RefSeq" id="WP_283753924.1">
    <property type="nucleotide sequence ID" value="NZ_JAQOSP010000081.1"/>
</dbReference>
<organism evidence="10 11">
    <name type="scientific">Roseofilum acuticapitatum BLCC-M154</name>
    <dbReference type="NCBI Taxonomy" id="3022444"/>
    <lineage>
        <taxon>Bacteria</taxon>
        <taxon>Bacillati</taxon>
        <taxon>Cyanobacteriota</taxon>
        <taxon>Cyanophyceae</taxon>
        <taxon>Desertifilales</taxon>
        <taxon>Desertifilaceae</taxon>
        <taxon>Roseofilum</taxon>
        <taxon>Roseofilum acuticapitatum</taxon>
    </lineage>
</organism>
<evidence type="ECO:0000259" key="9">
    <source>
        <dbReference type="PROSITE" id="PS50109"/>
    </source>
</evidence>
<dbReference type="SMART" id="SM00387">
    <property type="entry name" value="HATPase_c"/>
    <property type="match status" value="1"/>
</dbReference>
<dbReference type="SMART" id="SM00065">
    <property type="entry name" value="GAF"/>
    <property type="match status" value="1"/>
</dbReference>
<accession>A0ABT7AVS6</accession>
<keyword evidence="4" id="KW-0808">Transferase</keyword>
<evidence type="ECO:0000256" key="7">
    <source>
        <dbReference type="SAM" id="Coils"/>
    </source>
</evidence>
<protein>
    <recommendedName>
        <fullName evidence="2">histidine kinase</fullName>
        <ecNumber evidence="2">2.7.13.3</ecNumber>
    </recommendedName>
</protein>
<dbReference type="InterPro" id="IPR003594">
    <property type="entry name" value="HATPase_dom"/>
</dbReference>
<evidence type="ECO:0000256" key="3">
    <source>
        <dbReference type="ARBA" id="ARBA00022553"/>
    </source>
</evidence>
<feature type="domain" description="Histidine kinase" evidence="9">
    <location>
        <begin position="342"/>
        <end position="573"/>
    </location>
</feature>
<evidence type="ECO:0000256" key="4">
    <source>
        <dbReference type="ARBA" id="ARBA00022679"/>
    </source>
</evidence>
<name>A0ABT7AVS6_9CYAN</name>
<comment type="catalytic activity">
    <reaction evidence="1">
        <text>ATP + protein L-histidine = ADP + protein N-phospho-L-histidine.</text>
        <dbReference type="EC" id="2.7.13.3"/>
    </reaction>
</comment>
<keyword evidence="5" id="KW-0418">Kinase</keyword>
<gene>
    <name evidence="10" type="ORF">PMG71_12080</name>
</gene>
<dbReference type="PANTHER" id="PTHR43711">
    <property type="entry name" value="TWO-COMPONENT HISTIDINE KINASE"/>
    <property type="match status" value="1"/>
</dbReference>
<proteinExistence type="predicted"/>
<feature type="region of interest" description="Disordered" evidence="8">
    <location>
        <begin position="1"/>
        <end position="20"/>
    </location>
</feature>
<evidence type="ECO:0000256" key="6">
    <source>
        <dbReference type="ARBA" id="ARBA00023012"/>
    </source>
</evidence>
<comment type="caution">
    <text evidence="10">The sequence shown here is derived from an EMBL/GenBank/DDBJ whole genome shotgun (WGS) entry which is preliminary data.</text>
</comment>
<evidence type="ECO:0000313" key="10">
    <source>
        <dbReference type="EMBL" id="MDJ1170168.1"/>
    </source>
</evidence>
<evidence type="ECO:0000256" key="1">
    <source>
        <dbReference type="ARBA" id="ARBA00000085"/>
    </source>
</evidence>
<dbReference type="GO" id="GO:0005524">
    <property type="term" value="F:ATP binding"/>
    <property type="evidence" value="ECO:0007669"/>
    <property type="project" value="UniProtKB-KW"/>
</dbReference>
<feature type="compositionally biased region" description="Low complexity" evidence="8">
    <location>
        <begin position="8"/>
        <end position="20"/>
    </location>
</feature>
<dbReference type="EMBL" id="JAQOSP010000081">
    <property type="protein sequence ID" value="MDJ1170168.1"/>
    <property type="molecule type" value="Genomic_DNA"/>
</dbReference>
<dbReference type="Pfam" id="PF13492">
    <property type="entry name" value="GAF_3"/>
    <property type="match status" value="1"/>
</dbReference>
<dbReference type="EC" id="2.7.13.3" evidence="2"/>
<keyword evidence="10" id="KW-0547">Nucleotide-binding</keyword>
<evidence type="ECO:0000256" key="5">
    <source>
        <dbReference type="ARBA" id="ARBA00022777"/>
    </source>
</evidence>
<dbReference type="Proteomes" id="UP001235303">
    <property type="component" value="Unassembled WGS sequence"/>
</dbReference>
<dbReference type="Pfam" id="PF00512">
    <property type="entry name" value="HisKA"/>
    <property type="match status" value="1"/>
</dbReference>